<keyword evidence="3 5" id="KW-1133">Transmembrane helix</keyword>
<gene>
    <name evidence="8" type="ORF">RV04_GL000732</name>
</gene>
<dbReference type="OrthoDB" id="9810303at2"/>
<feature type="transmembrane region" description="Helical" evidence="5">
    <location>
        <begin position="236"/>
        <end position="258"/>
    </location>
</feature>
<feature type="domain" description="GtrA/DPMS transmembrane" evidence="7">
    <location>
        <begin position="238"/>
        <end position="355"/>
    </location>
</feature>
<dbReference type="Gene3D" id="3.90.550.10">
    <property type="entry name" value="Spore Coat Polysaccharide Biosynthesis Protein SpsA, Chain A"/>
    <property type="match status" value="1"/>
</dbReference>
<evidence type="ECO:0000256" key="5">
    <source>
        <dbReference type="SAM" id="Phobius"/>
    </source>
</evidence>
<dbReference type="InterPro" id="IPR029044">
    <property type="entry name" value="Nucleotide-diphossugar_trans"/>
</dbReference>
<feature type="domain" description="Glycosyltransferase 2-like" evidence="6">
    <location>
        <begin position="6"/>
        <end position="168"/>
    </location>
</feature>
<dbReference type="Pfam" id="PF00535">
    <property type="entry name" value="Glycos_transf_2"/>
    <property type="match status" value="1"/>
</dbReference>
<dbReference type="Pfam" id="PF04138">
    <property type="entry name" value="GtrA_DPMS_TM"/>
    <property type="match status" value="1"/>
</dbReference>
<comment type="caution">
    <text evidence="8">The sequence shown here is derived from an EMBL/GenBank/DDBJ whole genome shotgun (WGS) entry which is preliminary data.</text>
</comment>
<dbReference type="RefSeq" id="WP_071858681.1">
    <property type="nucleotide sequence ID" value="NZ_JBHSHK010000003.1"/>
</dbReference>
<feature type="transmembrane region" description="Helical" evidence="5">
    <location>
        <begin position="264"/>
        <end position="287"/>
    </location>
</feature>
<evidence type="ECO:0000259" key="7">
    <source>
        <dbReference type="Pfam" id="PF04138"/>
    </source>
</evidence>
<accession>A0A1L8TFI2</accession>
<protein>
    <recommendedName>
        <fullName evidence="10">Glycosyltransferase 2-like domain-containing protein</fullName>
    </recommendedName>
</protein>
<evidence type="ECO:0000256" key="4">
    <source>
        <dbReference type="ARBA" id="ARBA00023136"/>
    </source>
</evidence>
<dbReference type="CDD" id="cd04179">
    <property type="entry name" value="DPM_DPG-synthase_like"/>
    <property type="match status" value="1"/>
</dbReference>
<dbReference type="InterPro" id="IPR007267">
    <property type="entry name" value="GtrA_DPMS_TM"/>
</dbReference>
<evidence type="ECO:0000259" key="6">
    <source>
        <dbReference type="Pfam" id="PF00535"/>
    </source>
</evidence>
<keyword evidence="4 5" id="KW-0472">Membrane</keyword>
<feature type="transmembrane region" description="Helical" evidence="5">
    <location>
        <begin position="329"/>
        <end position="349"/>
    </location>
</feature>
<dbReference type="GO" id="GO:0006487">
    <property type="term" value="P:protein N-linked glycosylation"/>
    <property type="evidence" value="ECO:0007669"/>
    <property type="project" value="TreeGrafter"/>
</dbReference>
<name>A0A1L8TFI2_9ENTE</name>
<sequence>MNSTVIVIPSLEPDKKLLDLLTNLKEQISTEILIINDGSPLHFQHIFENAKNQFSCTVLEHSENYGKGAALKTAMRYILANMPHIKHMVTVDSDGQHRFSDINKCIHRAQEENTGLILGTRTFEGKVPFRSLFGNVLTRKILKLSTGINITDTQTGLRVIPRQYMKELLSVEGERFEYELRMLIETKKHCWPIICEPIKTIYINDNETSHFRAISDSISIYSVFIKYLFDSERFQFFRYLISALLSFTVDILAYGLLITLATNFTLSTVVIVAISARIMSSTINYLLNKSIVFKKESDFSLFKYFGLVFAQISVSSILVYLLSATSFENYSVMIKVIVDSCLFLLSYQIQKKFIFRKEKYGYSAKKN</sequence>
<dbReference type="EMBL" id="JXKQ01000016">
    <property type="protein sequence ID" value="OJG42973.1"/>
    <property type="molecule type" value="Genomic_DNA"/>
</dbReference>
<evidence type="ECO:0000256" key="1">
    <source>
        <dbReference type="ARBA" id="ARBA00004141"/>
    </source>
</evidence>
<reference evidence="8 9" key="1">
    <citation type="submission" date="2014-12" db="EMBL/GenBank/DDBJ databases">
        <title>Draft genome sequences of 29 type strains of Enterococci.</title>
        <authorList>
            <person name="Zhong Z."/>
            <person name="Sun Z."/>
            <person name="Liu W."/>
            <person name="Zhang W."/>
            <person name="Zhang H."/>
        </authorList>
    </citation>
    <scope>NUCLEOTIDE SEQUENCE [LARGE SCALE GENOMIC DNA]</scope>
    <source>
        <strain evidence="8 9">DSM 17122</strain>
    </source>
</reference>
<keyword evidence="9" id="KW-1185">Reference proteome</keyword>
<dbReference type="InterPro" id="IPR001173">
    <property type="entry name" value="Glyco_trans_2-like"/>
</dbReference>
<dbReference type="GO" id="GO:0000271">
    <property type="term" value="P:polysaccharide biosynthetic process"/>
    <property type="evidence" value="ECO:0007669"/>
    <property type="project" value="InterPro"/>
</dbReference>
<keyword evidence="2 5" id="KW-0812">Transmembrane</keyword>
<proteinExistence type="predicted"/>
<evidence type="ECO:0000313" key="8">
    <source>
        <dbReference type="EMBL" id="OJG42973.1"/>
    </source>
</evidence>
<dbReference type="AlphaFoldDB" id="A0A1L8TFI2"/>
<organism evidence="8 9">
    <name type="scientific">Enterococcus hermanniensis</name>
    <dbReference type="NCBI Taxonomy" id="249189"/>
    <lineage>
        <taxon>Bacteria</taxon>
        <taxon>Bacillati</taxon>
        <taxon>Bacillota</taxon>
        <taxon>Bacilli</taxon>
        <taxon>Lactobacillales</taxon>
        <taxon>Enterococcaceae</taxon>
        <taxon>Enterococcus</taxon>
    </lineage>
</organism>
<comment type="subcellular location">
    <subcellularLocation>
        <location evidence="1">Membrane</location>
        <topology evidence="1">Multi-pass membrane protein</topology>
    </subcellularLocation>
</comment>
<dbReference type="GO" id="GO:0016020">
    <property type="term" value="C:membrane"/>
    <property type="evidence" value="ECO:0007669"/>
    <property type="project" value="UniProtKB-SubCell"/>
</dbReference>
<dbReference type="PANTHER" id="PTHR10859:SF114">
    <property type="entry name" value="DOLICHOL-PHOSPHATE MANNOSYLTRANSFERASE"/>
    <property type="match status" value="1"/>
</dbReference>
<dbReference type="STRING" id="249189.RV04_GL000732"/>
<evidence type="ECO:0000313" key="9">
    <source>
        <dbReference type="Proteomes" id="UP000182077"/>
    </source>
</evidence>
<evidence type="ECO:0008006" key="10">
    <source>
        <dbReference type="Google" id="ProtNLM"/>
    </source>
</evidence>
<dbReference type="SUPFAM" id="SSF53448">
    <property type="entry name" value="Nucleotide-diphospho-sugar transferases"/>
    <property type="match status" value="1"/>
</dbReference>
<dbReference type="PANTHER" id="PTHR10859">
    <property type="entry name" value="GLYCOSYL TRANSFERASE"/>
    <property type="match status" value="1"/>
</dbReference>
<dbReference type="Proteomes" id="UP000182077">
    <property type="component" value="Unassembled WGS sequence"/>
</dbReference>
<evidence type="ECO:0000256" key="2">
    <source>
        <dbReference type="ARBA" id="ARBA00022692"/>
    </source>
</evidence>
<feature type="transmembrane region" description="Helical" evidence="5">
    <location>
        <begin position="299"/>
        <end position="323"/>
    </location>
</feature>
<evidence type="ECO:0000256" key="3">
    <source>
        <dbReference type="ARBA" id="ARBA00022989"/>
    </source>
</evidence>